<gene>
    <name evidence="2" type="ORF">BDDG_12875</name>
</gene>
<feature type="signal peptide" evidence="1">
    <location>
        <begin position="1"/>
        <end position="17"/>
    </location>
</feature>
<name>A0A0J9ER60_AJEDA</name>
<proteinExistence type="predicted"/>
<feature type="chain" id="PRO_5005318490" description="Secreted protein" evidence="1">
    <location>
        <begin position="18"/>
        <end position="97"/>
    </location>
</feature>
<evidence type="ECO:0000256" key="1">
    <source>
        <dbReference type="SAM" id="SignalP"/>
    </source>
</evidence>
<evidence type="ECO:0008006" key="3">
    <source>
        <dbReference type="Google" id="ProtNLM"/>
    </source>
</evidence>
<reference evidence="2" key="1">
    <citation type="submission" date="2010-03" db="EMBL/GenBank/DDBJ databases">
        <title>Annotation of Blastomyces dermatitidis strain ATCC 18188.</title>
        <authorList>
            <consortium name="The Broad Institute Genome Sequencing Platform"/>
            <consortium name="Broad Institute Genome Sequencing Center for Infectious Disease."/>
            <person name="Cuomo C."/>
            <person name="Klein B."/>
            <person name="Sullivan T."/>
            <person name="Heitman J."/>
            <person name="Young S."/>
            <person name="Zeng Q."/>
            <person name="Gargeya S."/>
            <person name="Alvarado L."/>
            <person name="Berlin A.M."/>
            <person name="Chapman S.B."/>
            <person name="Chen Z."/>
            <person name="Freedman E."/>
            <person name="Gellesch M."/>
            <person name="Goldberg J."/>
            <person name="Griggs A."/>
            <person name="Gujja S."/>
            <person name="Heilman E."/>
            <person name="Heiman D."/>
            <person name="Howarth C."/>
            <person name="Mehta T."/>
            <person name="Neiman D."/>
            <person name="Pearson M."/>
            <person name="Roberts A."/>
            <person name="Saif S."/>
            <person name="Shea T."/>
            <person name="Shenoy N."/>
            <person name="Sisk P."/>
            <person name="Stolte C."/>
            <person name="Sykes S."/>
            <person name="White J."/>
            <person name="Yandava C."/>
            <person name="Haas B."/>
            <person name="Nusbaum C."/>
            <person name="Birren B."/>
        </authorList>
    </citation>
    <scope>NUCLEOTIDE SEQUENCE</scope>
    <source>
        <strain evidence="2">ATCC 18188</strain>
    </source>
</reference>
<dbReference type="EMBL" id="GG749483">
    <property type="protein sequence ID" value="KMW68532.1"/>
    <property type="molecule type" value="Genomic_DNA"/>
</dbReference>
<keyword evidence="1" id="KW-0732">Signal</keyword>
<sequence>MSLLISIRGCATLLAAALVVNKLSTYSCRPSQQLVLLFFLSAAWSSYPEKLVSPIVMDPNHISQLLLLSTNIRRLWLEHSHSVSASHSDPRSALTLY</sequence>
<accession>A0A0J9ER60</accession>
<dbReference type="AlphaFoldDB" id="A0A0J9ER60"/>
<protein>
    <recommendedName>
        <fullName evidence="3">Secreted protein</fullName>
    </recommendedName>
</protein>
<dbReference type="Proteomes" id="UP000007802">
    <property type="component" value="Unassembled WGS sequence"/>
</dbReference>
<organism evidence="2">
    <name type="scientific">Ajellomyces dermatitidis (strain ATCC 18188 / CBS 674.68)</name>
    <name type="common">Blastomyces dermatitidis</name>
    <dbReference type="NCBI Taxonomy" id="653446"/>
    <lineage>
        <taxon>Eukaryota</taxon>
        <taxon>Fungi</taxon>
        <taxon>Dikarya</taxon>
        <taxon>Ascomycota</taxon>
        <taxon>Pezizomycotina</taxon>
        <taxon>Eurotiomycetes</taxon>
        <taxon>Eurotiomycetidae</taxon>
        <taxon>Onygenales</taxon>
        <taxon>Ajellomycetaceae</taxon>
        <taxon>Blastomyces</taxon>
    </lineage>
</organism>
<evidence type="ECO:0000313" key="2">
    <source>
        <dbReference type="EMBL" id="KMW68532.1"/>
    </source>
</evidence>